<accession>A0A6C0BPE6</accession>
<dbReference type="AlphaFoldDB" id="A0A6C0BPE6"/>
<name>A0A6C0BPE6_9ZZZZ</name>
<reference evidence="1" key="1">
    <citation type="journal article" date="2020" name="Nature">
        <title>Giant virus diversity and host interactions through global metagenomics.</title>
        <authorList>
            <person name="Schulz F."/>
            <person name="Roux S."/>
            <person name="Paez-Espino D."/>
            <person name="Jungbluth S."/>
            <person name="Walsh D.A."/>
            <person name="Denef V.J."/>
            <person name="McMahon K.D."/>
            <person name="Konstantinidis K.T."/>
            <person name="Eloe-Fadrosh E.A."/>
            <person name="Kyrpides N.C."/>
            <person name="Woyke T."/>
        </authorList>
    </citation>
    <scope>NUCLEOTIDE SEQUENCE</scope>
    <source>
        <strain evidence="1">GVMAG-M-3300017989-17</strain>
    </source>
</reference>
<sequence length="248" mass="29280">MSEITRLPWDVWRMIFSFLELSQLTDGVFCVKHFQPAWQHRHFWLMLTRKYFPQSLVDVESCSSWLAIRDAFQKLVLSLPLNPKQVKMNHITVENIRVVNEMLCRGKIRYQLHPLRIIVPPCRLNCVNWPDNTPYSIYLSRNMTNPHFSNDMFEFLKLYDQRLIELASESSNMWLGHSATIEECSKLYRSWSESTRMTILIPTELARDFIDIDMSVEIECEIEATDIYLSAIPAISTSWTLTKYTQCK</sequence>
<protein>
    <recommendedName>
        <fullName evidence="2">F-box domain-containing protein</fullName>
    </recommendedName>
</protein>
<evidence type="ECO:0008006" key="2">
    <source>
        <dbReference type="Google" id="ProtNLM"/>
    </source>
</evidence>
<dbReference type="InterPro" id="IPR036047">
    <property type="entry name" value="F-box-like_dom_sf"/>
</dbReference>
<proteinExistence type="predicted"/>
<evidence type="ECO:0000313" key="1">
    <source>
        <dbReference type="EMBL" id="QHS93258.1"/>
    </source>
</evidence>
<dbReference type="EMBL" id="MN739201">
    <property type="protein sequence ID" value="QHS93258.1"/>
    <property type="molecule type" value="Genomic_DNA"/>
</dbReference>
<dbReference type="SUPFAM" id="SSF81383">
    <property type="entry name" value="F-box domain"/>
    <property type="match status" value="1"/>
</dbReference>
<organism evidence="1">
    <name type="scientific">viral metagenome</name>
    <dbReference type="NCBI Taxonomy" id="1070528"/>
    <lineage>
        <taxon>unclassified sequences</taxon>
        <taxon>metagenomes</taxon>
        <taxon>organismal metagenomes</taxon>
    </lineage>
</organism>